<evidence type="ECO:0000256" key="2">
    <source>
        <dbReference type="SAM" id="Phobius"/>
    </source>
</evidence>
<evidence type="ECO:0000313" key="3">
    <source>
        <dbReference type="EMBL" id="OLQ04649.1"/>
    </source>
</evidence>
<feature type="transmembrane region" description="Helical" evidence="2">
    <location>
        <begin position="251"/>
        <end position="271"/>
    </location>
</feature>
<evidence type="ECO:0000256" key="1">
    <source>
        <dbReference type="SAM" id="MobiDB-lite"/>
    </source>
</evidence>
<evidence type="ECO:0000313" key="4">
    <source>
        <dbReference type="Proteomes" id="UP000186817"/>
    </source>
</evidence>
<name>A0A1Q9EB55_SYMMI</name>
<feature type="transmembrane region" description="Helical" evidence="2">
    <location>
        <begin position="340"/>
        <end position="361"/>
    </location>
</feature>
<protein>
    <submittedName>
        <fullName evidence="3">Uncharacterized protein</fullName>
    </submittedName>
</protein>
<proteinExistence type="predicted"/>
<feature type="region of interest" description="Disordered" evidence="1">
    <location>
        <begin position="73"/>
        <end position="106"/>
    </location>
</feature>
<sequence>MNTKSKALESSEGTEARGSVAFAPCGPSQLRAGQGPGDDSNFAEVLEPDFQGRGEAAVYCGNVLCSPSRKKVGEEAESPAPSDFRSASGPVLLKQASPDPNGSSFREAASPLEKLLPLRPAHVLKEPMTVPESIEEVNKSDWIYSHVYPDARRPGVVVTERLVLRTNGLCRWSRFLDTFDSKGVRAQGEFWPRESVKTVRFSTKTGDPSREFSLFGERQAVKHRALFVWLWEVAPVFTAWLSFILNPLSVTLVLSAGLTMALWFAFPWDGSRYVMSQAANAEALYWALPLAALSLISSLGTSWWLRLGGEHVAKDDVYSSIRPHAAAVSRWWFQRPMNGIFFGLFGLWCIFVLILAPLLAVQGRRTSTCQAGGCESSLGVVDGTCGVNGCGCGDWADLSCSAASTLSPYCPVSDSPLCSEDSSKGESDPSPALKAEPVPYHKVTLTFDTPHRGPVVFTVGADEDVQELTRLLLPEAFASPLVPTWAQPPAAELWGGDEVLCRLCIFWKVQRGMVLLWTRPRSSRTRRRWQHPMISSGIEVAKFQGPLSDKKMFQKLGFRGWC</sequence>
<keyword evidence="2" id="KW-1133">Transmembrane helix</keyword>
<comment type="caution">
    <text evidence="3">The sequence shown here is derived from an EMBL/GenBank/DDBJ whole genome shotgun (WGS) entry which is preliminary data.</text>
</comment>
<gene>
    <name evidence="3" type="ORF">AK812_SmicGene12255</name>
</gene>
<keyword evidence="2" id="KW-0812">Transmembrane</keyword>
<keyword evidence="4" id="KW-1185">Reference proteome</keyword>
<dbReference type="Proteomes" id="UP000186817">
    <property type="component" value="Unassembled WGS sequence"/>
</dbReference>
<dbReference type="OrthoDB" id="10409821at2759"/>
<feature type="transmembrane region" description="Helical" evidence="2">
    <location>
        <begin position="226"/>
        <end position="245"/>
    </location>
</feature>
<dbReference type="EMBL" id="LSRX01000204">
    <property type="protein sequence ID" value="OLQ04649.1"/>
    <property type="molecule type" value="Genomic_DNA"/>
</dbReference>
<accession>A0A1Q9EB55</accession>
<dbReference type="AlphaFoldDB" id="A0A1Q9EB55"/>
<keyword evidence="2" id="KW-0472">Membrane</keyword>
<feature type="region of interest" description="Disordered" evidence="1">
    <location>
        <begin position="1"/>
        <end position="48"/>
    </location>
</feature>
<reference evidence="3 4" key="1">
    <citation type="submission" date="2016-02" db="EMBL/GenBank/DDBJ databases">
        <title>Genome analysis of coral dinoflagellate symbionts highlights evolutionary adaptations to a symbiotic lifestyle.</title>
        <authorList>
            <person name="Aranda M."/>
            <person name="Li Y."/>
            <person name="Liew Y.J."/>
            <person name="Baumgarten S."/>
            <person name="Simakov O."/>
            <person name="Wilson M."/>
            <person name="Piel J."/>
            <person name="Ashoor H."/>
            <person name="Bougouffa S."/>
            <person name="Bajic V.B."/>
            <person name="Ryu T."/>
            <person name="Ravasi T."/>
            <person name="Bayer T."/>
            <person name="Micklem G."/>
            <person name="Kim H."/>
            <person name="Bhak J."/>
            <person name="Lajeunesse T.C."/>
            <person name="Voolstra C.R."/>
        </authorList>
    </citation>
    <scope>NUCLEOTIDE SEQUENCE [LARGE SCALE GENOMIC DNA]</scope>
    <source>
        <strain evidence="3 4">CCMP2467</strain>
    </source>
</reference>
<feature type="transmembrane region" description="Helical" evidence="2">
    <location>
        <begin position="283"/>
        <end position="305"/>
    </location>
</feature>
<organism evidence="3 4">
    <name type="scientific">Symbiodinium microadriaticum</name>
    <name type="common">Dinoflagellate</name>
    <name type="synonym">Zooxanthella microadriatica</name>
    <dbReference type="NCBI Taxonomy" id="2951"/>
    <lineage>
        <taxon>Eukaryota</taxon>
        <taxon>Sar</taxon>
        <taxon>Alveolata</taxon>
        <taxon>Dinophyceae</taxon>
        <taxon>Suessiales</taxon>
        <taxon>Symbiodiniaceae</taxon>
        <taxon>Symbiodinium</taxon>
    </lineage>
</organism>